<comment type="caution">
    <text evidence="3">The sequence shown here is derived from an EMBL/GenBank/DDBJ whole genome shotgun (WGS) entry which is preliminary data.</text>
</comment>
<feature type="chain" id="PRO_5012424317" description="VCBS repeat-containing protein" evidence="2">
    <location>
        <begin position="30"/>
        <end position="473"/>
    </location>
</feature>
<keyword evidence="2" id="KW-0732">Signal</keyword>
<feature type="compositionally biased region" description="Basic and acidic residues" evidence="1">
    <location>
        <begin position="368"/>
        <end position="379"/>
    </location>
</feature>
<proteinExistence type="predicted"/>
<evidence type="ECO:0000313" key="4">
    <source>
        <dbReference type="Proteomes" id="UP000216913"/>
    </source>
</evidence>
<dbReference type="Proteomes" id="UP000216913">
    <property type="component" value="Unassembled WGS sequence"/>
</dbReference>
<evidence type="ECO:0000256" key="1">
    <source>
        <dbReference type="SAM" id="MobiDB-lite"/>
    </source>
</evidence>
<accession>A0A261TS49</accession>
<name>A0A261TS49_9BORD</name>
<dbReference type="EMBL" id="NEVP01000006">
    <property type="protein sequence ID" value="OZI52087.1"/>
    <property type="molecule type" value="Genomic_DNA"/>
</dbReference>
<gene>
    <name evidence="3" type="ORF">CAL25_11370</name>
</gene>
<protein>
    <recommendedName>
        <fullName evidence="5">VCBS repeat-containing protein</fullName>
    </recommendedName>
</protein>
<evidence type="ECO:0008006" key="5">
    <source>
        <dbReference type="Google" id="ProtNLM"/>
    </source>
</evidence>
<feature type="signal peptide" evidence="2">
    <location>
        <begin position="1"/>
        <end position="29"/>
    </location>
</feature>
<feature type="region of interest" description="Disordered" evidence="1">
    <location>
        <begin position="368"/>
        <end position="393"/>
    </location>
</feature>
<reference evidence="3 4" key="1">
    <citation type="submission" date="2017-05" db="EMBL/GenBank/DDBJ databases">
        <title>Complete and WGS of Bordetella genogroups.</title>
        <authorList>
            <person name="Spilker T."/>
            <person name="LiPuma J."/>
        </authorList>
    </citation>
    <scope>NUCLEOTIDE SEQUENCE [LARGE SCALE GENOMIC DNA]</scope>
    <source>
        <strain evidence="3 4">AU10456</strain>
    </source>
</reference>
<evidence type="ECO:0000256" key="2">
    <source>
        <dbReference type="SAM" id="SignalP"/>
    </source>
</evidence>
<sequence>MTARAQRRRPFAFARAAAKALLTAGLASAALSLPAAAEPRLISDYLITGDLRAFVYAEPLNNARGEQRLTVVAGDQDPQVLGVVSDEEIDVFDSPDIDRDGYSDFVIGQSGGVQNVITRLFRYRPQTRDFVEIEHPGGDASPCRGFVSLSMPEDPDEREFYGSCRYGAGAYGIERYGFAPDGTLRVLQWQIPVRLDGMETTDVITRFNDDGTVAEIVLDSPDLALGPKGEVLVGRLDLYDAPDPTRRNGQSMARGDLVKILDGRPGWLKIGYRSAQGGAADLHKWVRYDDMLFDKYAYAGPASTPQALSLSVFDYFGKPGEALRTTFTLTVDNPGKTPVALQSPSIRLLFIDEKGNRTVHTLYEREPVTLGPREDDKPGRASGRATGGKRYKPGATWDDNPVQWFPAPDGSRRYVIDNNGIPATFLPALAPGHYRMIAVLTDPALEGPVYANEVTFDYPLEAEQIEEPGESAG</sequence>
<organism evidence="3 4">
    <name type="scientific">Bordetella genomosp. 5</name>
    <dbReference type="NCBI Taxonomy" id="1395608"/>
    <lineage>
        <taxon>Bacteria</taxon>
        <taxon>Pseudomonadati</taxon>
        <taxon>Pseudomonadota</taxon>
        <taxon>Betaproteobacteria</taxon>
        <taxon>Burkholderiales</taxon>
        <taxon>Alcaligenaceae</taxon>
        <taxon>Bordetella</taxon>
    </lineage>
</organism>
<keyword evidence="4" id="KW-1185">Reference proteome</keyword>
<dbReference type="AlphaFoldDB" id="A0A261TS49"/>
<evidence type="ECO:0000313" key="3">
    <source>
        <dbReference type="EMBL" id="OZI52087.1"/>
    </source>
</evidence>